<dbReference type="RefSeq" id="WP_315585108.1">
    <property type="nucleotide sequence ID" value="NZ_JAVXUR010000001.1"/>
</dbReference>
<dbReference type="InterPro" id="IPR029063">
    <property type="entry name" value="SAM-dependent_MTases_sf"/>
</dbReference>
<organism evidence="1 2">
    <name type="scientific">Halomonas saccharevitans</name>
    <dbReference type="NCBI Taxonomy" id="416872"/>
    <lineage>
        <taxon>Bacteria</taxon>
        <taxon>Pseudomonadati</taxon>
        <taxon>Pseudomonadota</taxon>
        <taxon>Gammaproteobacteria</taxon>
        <taxon>Oceanospirillales</taxon>
        <taxon>Halomonadaceae</taxon>
        <taxon>Halomonas</taxon>
    </lineage>
</organism>
<gene>
    <name evidence="1" type="ORF">RSO68_00960</name>
</gene>
<comment type="caution">
    <text evidence="1">The sequence shown here is derived from an EMBL/GenBank/DDBJ whole genome shotgun (WGS) entry which is preliminary data.</text>
</comment>
<dbReference type="PANTHER" id="PTHR20974">
    <property type="entry name" value="UPF0585 PROTEIN CG18661"/>
    <property type="match status" value="1"/>
</dbReference>
<dbReference type="InterPro" id="IPR010342">
    <property type="entry name" value="DUF938"/>
</dbReference>
<sequence>MNDQRLQSPAAARNRQPILEVLQAVLPVRARVLEVASGSGEHAVHFAGAMPGWTWQPSDPNPHARGSIEAWREHSGLANLHAPLALDVTTLCPAEQLDAMVAINLLHIAPWAVGEALLDCAGQRLPSGGVLFLYGPFTREGRHTSPSNAAFDADLRQRDPRFGIRDLATVAEAAAERDLVLERVVEMPANNLSLILRRA</sequence>
<protein>
    <submittedName>
        <fullName evidence="1">DUF938 domain-containing protein</fullName>
    </submittedName>
</protein>
<name>A0ABU3NA11_9GAMM</name>
<dbReference type="Proteomes" id="UP001255917">
    <property type="component" value="Unassembled WGS sequence"/>
</dbReference>
<keyword evidence="2" id="KW-1185">Reference proteome</keyword>
<dbReference type="EMBL" id="JAVXUR010000001">
    <property type="protein sequence ID" value="MDT8878034.1"/>
    <property type="molecule type" value="Genomic_DNA"/>
</dbReference>
<dbReference type="PANTHER" id="PTHR20974:SF0">
    <property type="entry name" value="UPF0585 PROTEIN CG18661"/>
    <property type="match status" value="1"/>
</dbReference>
<accession>A0ABU3NA11</accession>
<dbReference type="SUPFAM" id="SSF53335">
    <property type="entry name" value="S-adenosyl-L-methionine-dependent methyltransferases"/>
    <property type="match status" value="1"/>
</dbReference>
<reference evidence="2" key="1">
    <citation type="submission" date="2023-07" db="EMBL/GenBank/DDBJ databases">
        <title>Substrates and metabolic shifts associated with increased methane emissions in unrestored hypersaline salterns.</title>
        <authorList>
            <person name="Bueno De Mesquita C.P."/>
            <person name="Tringe S.G."/>
        </authorList>
    </citation>
    <scope>NUCLEOTIDE SEQUENCE [LARGE SCALE GENOMIC DNA]</scope>
    <source>
        <strain evidence="2">I4</strain>
    </source>
</reference>
<dbReference type="Gene3D" id="3.40.50.150">
    <property type="entry name" value="Vaccinia Virus protein VP39"/>
    <property type="match status" value="1"/>
</dbReference>
<evidence type="ECO:0000313" key="2">
    <source>
        <dbReference type="Proteomes" id="UP001255917"/>
    </source>
</evidence>
<dbReference type="Pfam" id="PF06080">
    <property type="entry name" value="DUF938"/>
    <property type="match status" value="1"/>
</dbReference>
<evidence type="ECO:0000313" key="1">
    <source>
        <dbReference type="EMBL" id="MDT8878034.1"/>
    </source>
</evidence>
<proteinExistence type="predicted"/>